<dbReference type="SUPFAM" id="SSF56112">
    <property type="entry name" value="Protein kinase-like (PK-like)"/>
    <property type="match status" value="1"/>
</dbReference>
<sequence>MDSSSGRNLTSFGGETSDPTTFKPYDPETLDDARFIPNALDFAYRAFLADNAVALSVPPVFSNAQAVDSASFAGRGASFTVYRRRIPPQKPLTSVTNMDGLLIEIRDKRKLPEVVAYKVAVIEFSDKGEATQTSRHAIDAAIMELYLSTHRPILQHPNLVDFLGLAWGANPFNSSQKLPVLMVEFAEHGSLWQLQQREYLGIETRRKLCLDVCKGLHMLHSCGIVHGDIKAQNVLIFTDAEHKYRAKVNDFGYSQVINTERSSLLLGGTRPWKAPEAKTAVAASDAKYTDIYSLSLFIWCTFAHGQNIFKLLVDPSKQGEDFYAEAENLKETQELAAQTDISAWYLKAIMATTYGDTGQFLQRFQSLQQQLQQNNTQANNPAFGIDDIEKILCAIPPALFQAMEPLKQQLIATVESLGSYETMKRAVTIGLSNEPQQRDLEQIMVALGHNGSFTQDSAEPNQVLKSNLNQHFFTWRHWTGMDPSVQRYLTTTYIQRGEGEVKKGMINPPEAFLLTALYINGYGVDKDTSQALRWLFNAWGVKHPLASAYGYRIAQAIGRTPDNPHSVIETLELMALRGSRTALEDLAMLSKDTYEKTKKTIRDVLAGTGANFFFKAEMLHGFAHNMWIRTFENIPILLENFSQFDSIADYTANKRGDRILHVAASCGQTEAIGALLNHFPSLEVNQLNDQGETPLLCACRAGQHDTVLWLTSNGATASVARNGESPLHWLISFDDQEIESVGPALIQAGADVNAKTTTFIAYQAGFPASLDIDRLPEGHPIGWATQCDRPKIVKFLLSHTADPRMCNTSWPQARSALEIAASQLRSECLELMIHAIEQFNLEQGAEKRGGFFVTGLLQQAVYGSSLFDMILYHGSRYQQAMESTFQCLLPRTSRLVSPQGYGGFNQTLLYLAVSLARDELVEYLLKYGADVIKTGENYDEEVLQSQDVGAFKTADINRACGVDLRTPLLEAVRWNRPTMVNLLLEHGAHATGASKNPFSGQDSTWTAFHVLAYAGQNDTRLVQPLLDHGAPLDGFPDESGRTESPLLVAVQNDQFQLAECFISHGADINFTSMSSGHLSFTYPTTILGHVIASNARNSIARLRYLLGSADCLEFIVEPARQWTALHRAAAAHIDAEFRGTDATEAAELDWTDIDWSANREIMNELLLRFNDPAELDAVEKSMGLTAMHLAVLTGNDAAVKLLLDRGAMSSAGGQGPTAADMALGIQMEKLSMSEEGVRPGQEEVAARKSFSANACEMRLYGYQLLASSAVVSTVVGQGIIPSTNAIPGFEAPAAEYRPKFRYWLPDADVDHDVLKTDIQDLQELGAGGLEFLPFYNYGFGGVNDSKMETYAFGKPAFRDVLQIALEATKENGLSMDVALGASQGQGVPSKPLTPGLAVQLVYGKVSVKGGEKFDGALPAADIDWNENLGYIHPQEKFGGNRLIGVSAAAIASSKPFPARNTHSDSHAFTNSFEANSFDDSNVFVALHEKSLIDLTNNVKNGKLTWTAPKDYEEYVLFAHYERYTNQRSCDGVPTDVIANGSWVTDHFSAAGAKLASQFWEKNLLTTQIRQLLKEVGKHTWEDSMEIQASLYWSPDFPDRFKAKRGYNVIKYLPLLFHKSTSFTAAQAPYNTTFYLEGTPDDGQSKYLQDYRLALNEGYQEYLQYFETWAESLGLSHSCQVGYNIPIDILADVPIVDNPELESLAFKTPDQMSQFVGPAHLGRRNIISTEIGAVAQGAYSLTIPSLVTLFHDAFAGDVNAMMIHGMTYTGEQLGSTWPGFTPFQYIYTELWSPKQPAWKYMGEMMNYTARNQFVLQQGVAKKDLAFYLYKDPFGVSDEYNGTVLRATGFTYEYFSPANFGSKAFKVTNKVLDAAGAGYRALILDQQQFITPEASQKLVELADAGLPIVVIGSLPSTTIGSKGQDVVSKNISKLKGSKYSNVAFIKSADDLLKALDKLSIKPRVTTGSDAAKDLYTVWRSDKGSDYLLLFNQGSASAFEITAEVDPGKVPYKLNAWTGQQVAMASFKRSSDKASFQVSLEQGQTAIIAFTNGKSKTSIVSQSENVISASYGSDGKEDISAILGDDKAASLTLSNGQTRKIPAASSSDKKNALNIDITNWNLTLESWVPGPDEAKSASVKKAMNLGTQTTLKPWSEIPGAQNVSGVGTYTATFQVPRVPSKDSIAVLQFGPVLNTIRAWVNDKQLPAIDIYDAQVDFSDYLVKGSNTIRVEVASTLFNAVKARVDYVKANGIGPAAPAFYTSADWQKHGLIGPVSIKTLRKVSL</sequence>
<keyword evidence="2" id="KW-0040">ANK repeat</keyword>
<dbReference type="InterPro" id="IPR053161">
    <property type="entry name" value="Ulvan_degrading_GH"/>
</dbReference>
<dbReference type="CDD" id="cd00180">
    <property type="entry name" value="PKc"/>
    <property type="match status" value="1"/>
</dbReference>
<dbReference type="OrthoDB" id="4062651at2759"/>
<protein>
    <submittedName>
        <fullName evidence="5">Death-associated kinase 1</fullName>
    </submittedName>
</protein>
<dbReference type="Pfam" id="PF00069">
    <property type="entry name" value="Pkinase"/>
    <property type="match status" value="1"/>
</dbReference>
<dbReference type="Pfam" id="PF12796">
    <property type="entry name" value="Ank_2"/>
    <property type="match status" value="1"/>
</dbReference>
<feature type="repeat" description="ANK" evidence="2">
    <location>
        <begin position="1041"/>
        <end position="1073"/>
    </location>
</feature>
<dbReference type="GO" id="GO:0004672">
    <property type="term" value="F:protein kinase activity"/>
    <property type="evidence" value="ECO:0007669"/>
    <property type="project" value="InterPro"/>
</dbReference>
<feature type="region of interest" description="Disordered" evidence="3">
    <location>
        <begin position="1"/>
        <end position="24"/>
    </location>
</feature>
<dbReference type="SUPFAM" id="SSF49785">
    <property type="entry name" value="Galactose-binding domain-like"/>
    <property type="match status" value="1"/>
</dbReference>
<dbReference type="Proteomes" id="UP000530670">
    <property type="component" value="Unassembled WGS sequence"/>
</dbReference>
<dbReference type="RefSeq" id="XP_037205965.1">
    <property type="nucleotide sequence ID" value="XM_037353692.1"/>
</dbReference>
<proteinExistence type="predicted"/>
<feature type="compositionally biased region" description="Polar residues" evidence="3">
    <location>
        <begin position="1"/>
        <end position="20"/>
    </location>
</feature>
<evidence type="ECO:0000259" key="4">
    <source>
        <dbReference type="PROSITE" id="PS50011"/>
    </source>
</evidence>
<comment type="caution">
    <text evidence="5">The sequence shown here is derived from an EMBL/GenBank/DDBJ whole genome shotgun (WGS) entry which is preliminary data.</text>
</comment>
<dbReference type="EMBL" id="JAAQRI010000138">
    <property type="protein sequence ID" value="KAF5633867.1"/>
    <property type="molecule type" value="Genomic_DNA"/>
</dbReference>
<dbReference type="InterPro" id="IPR008271">
    <property type="entry name" value="Ser/Thr_kinase_AS"/>
</dbReference>
<dbReference type="SMART" id="SM00220">
    <property type="entry name" value="S_TKc"/>
    <property type="match status" value="1"/>
</dbReference>
<feature type="repeat" description="ANK" evidence="2">
    <location>
        <begin position="904"/>
        <end position="936"/>
    </location>
</feature>
<evidence type="ECO:0000256" key="2">
    <source>
        <dbReference type="PROSITE-ProRule" id="PRU00023"/>
    </source>
</evidence>
<organism evidence="5 6">
    <name type="scientific">Fusarium tjaetaba</name>
    <dbReference type="NCBI Taxonomy" id="1567544"/>
    <lineage>
        <taxon>Eukaryota</taxon>
        <taxon>Fungi</taxon>
        <taxon>Dikarya</taxon>
        <taxon>Ascomycota</taxon>
        <taxon>Pezizomycotina</taxon>
        <taxon>Sordariomycetes</taxon>
        <taxon>Hypocreomycetidae</taxon>
        <taxon>Hypocreales</taxon>
        <taxon>Nectriaceae</taxon>
        <taxon>Fusarium</taxon>
        <taxon>Fusarium fujikuroi species complex</taxon>
    </lineage>
</organism>
<reference evidence="5 6" key="1">
    <citation type="submission" date="2020-05" db="EMBL/GenBank/DDBJ databases">
        <title>Identification and distribution of gene clusters putatively required for synthesis of sphingolipid metabolism inhibitors in phylogenetically diverse species of the filamentous fungus Fusarium.</title>
        <authorList>
            <person name="Kim H.-S."/>
            <person name="Busman M."/>
            <person name="Brown D.W."/>
            <person name="Divon H."/>
            <person name="Uhlig S."/>
            <person name="Proctor R.H."/>
        </authorList>
    </citation>
    <scope>NUCLEOTIDE SEQUENCE [LARGE SCALE GENOMIC DNA]</scope>
    <source>
        <strain evidence="5 6">NRRL 66243</strain>
    </source>
</reference>
<dbReference type="Pfam" id="PF00023">
    <property type="entry name" value="Ank"/>
    <property type="match status" value="1"/>
</dbReference>
<keyword evidence="5" id="KW-0808">Transferase</keyword>
<evidence type="ECO:0000313" key="5">
    <source>
        <dbReference type="EMBL" id="KAF5633867.1"/>
    </source>
</evidence>
<name>A0A8H5RIF6_9HYPO</name>
<feature type="repeat" description="ANK" evidence="2">
    <location>
        <begin position="690"/>
        <end position="722"/>
    </location>
</feature>
<keyword evidence="1" id="KW-0675">Receptor</keyword>
<feature type="repeat" description="ANK" evidence="2">
    <location>
        <begin position="722"/>
        <end position="757"/>
    </location>
</feature>
<dbReference type="GeneID" id="59305962"/>
<dbReference type="Gene3D" id="2.60.120.260">
    <property type="entry name" value="Galactose-binding domain-like"/>
    <property type="match status" value="1"/>
</dbReference>
<feature type="repeat" description="ANK" evidence="2">
    <location>
        <begin position="963"/>
        <end position="995"/>
    </location>
</feature>
<dbReference type="InterPro" id="IPR002110">
    <property type="entry name" value="Ankyrin_rpt"/>
</dbReference>
<dbReference type="Gene3D" id="1.25.40.20">
    <property type="entry name" value="Ankyrin repeat-containing domain"/>
    <property type="match status" value="4"/>
</dbReference>
<keyword evidence="6" id="KW-1185">Reference proteome</keyword>
<accession>A0A8H5RIF6</accession>
<evidence type="ECO:0000256" key="3">
    <source>
        <dbReference type="SAM" id="MobiDB-lite"/>
    </source>
</evidence>
<dbReference type="Pfam" id="PF17132">
    <property type="entry name" value="Glyco_hydro_106"/>
    <property type="match status" value="1"/>
</dbReference>
<dbReference type="PROSITE" id="PS50297">
    <property type="entry name" value="ANK_REP_REGION"/>
    <property type="match status" value="3"/>
</dbReference>
<keyword evidence="5" id="KW-0418">Kinase</keyword>
<evidence type="ECO:0000256" key="1">
    <source>
        <dbReference type="ARBA" id="ARBA00023170"/>
    </source>
</evidence>
<feature type="domain" description="Protein kinase" evidence="4">
    <location>
        <begin position="67"/>
        <end position="383"/>
    </location>
</feature>
<evidence type="ECO:0000313" key="6">
    <source>
        <dbReference type="Proteomes" id="UP000530670"/>
    </source>
</evidence>
<dbReference type="PANTHER" id="PTHR36848:SF2">
    <property type="entry name" value="SECRETED PROTEIN"/>
    <property type="match status" value="1"/>
</dbReference>
<dbReference type="InterPro" id="IPR011009">
    <property type="entry name" value="Kinase-like_dom_sf"/>
</dbReference>
<dbReference type="PANTHER" id="PTHR36848">
    <property type="entry name" value="DNA-BINDING PROTEIN (PUTATIVE SECRETED PROTEIN)-RELATED"/>
    <property type="match status" value="1"/>
</dbReference>
<dbReference type="SMART" id="SM00248">
    <property type="entry name" value="ANK"/>
    <property type="match status" value="11"/>
</dbReference>
<dbReference type="PROSITE" id="PS50011">
    <property type="entry name" value="PROTEIN_KINASE_DOM"/>
    <property type="match status" value="1"/>
</dbReference>
<gene>
    <name evidence="5" type="ORF">FTJAE_7019</name>
</gene>
<dbReference type="PROSITE" id="PS00108">
    <property type="entry name" value="PROTEIN_KINASE_ST"/>
    <property type="match status" value="1"/>
</dbReference>
<dbReference type="InterPro" id="IPR036770">
    <property type="entry name" value="Ankyrin_rpt-contain_sf"/>
</dbReference>
<dbReference type="Gene3D" id="1.10.510.10">
    <property type="entry name" value="Transferase(Phosphotransferase) domain 1"/>
    <property type="match status" value="1"/>
</dbReference>
<dbReference type="InterPro" id="IPR000719">
    <property type="entry name" value="Prot_kinase_dom"/>
</dbReference>
<dbReference type="GO" id="GO:0005524">
    <property type="term" value="F:ATP binding"/>
    <property type="evidence" value="ECO:0007669"/>
    <property type="project" value="InterPro"/>
</dbReference>
<dbReference type="InterPro" id="IPR008979">
    <property type="entry name" value="Galactose-bd-like_sf"/>
</dbReference>
<dbReference type="PROSITE" id="PS50088">
    <property type="entry name" value="ANK_REPEAT"/>
    <property type="match status" value="6"/>
</dbReference>
<dbReference type="SUPFAM" id="SSF48403">
    <property type="entry name" value="Ankyrin repeat"/>
    <property type="match status" value="3"/>
</dbReference>
<feature type="repeat" description="ANK" evidence="2">
    <location>
        <begin position="1182"/>
        <end position="1214"/>
    </location>
</feature>